<protein>
    <submittedName>
        <fullName evidence="1">Uncharacterized protein</fullName>
    </submittedName>
</protein>
<sequence>MPNPGVRTQRLFEDLGIAPATRAASGRYLRSEPLRSGIRYWAGHARGQDLFGVQFLADGLSDAERLGSRLVQAGFNPRPPQSSQLTFCRAIDVQADGTPDLIALRETRAVLDTIIV</sequence>
<proteinExistence type="predicted"/>
<dbReference type="Proteomes" id="UP000824334">
    <property type="component" value="Chromosome"/>
</dbReference>
<gene>
    <name evidence="1" type="ORF">KWG56_05760</name>
</gene>
<reference evidence="1 2" key="1">
    <citation type="submission" date="2021-07" db="EMBL/GenBank/DDBJ databases">
        <title>Isolation and characterization of bacteria from a gold mining with a capacity of golden bioaccumulation.</title>
        <authorList>
            <person name="Yang X.J."/>
        </authorList>
    </citation>
    <scope>NUCLEOTIDE SEQUENCE [LARGE SCALE GENOMIC DNA]</scope>
    <source>
        <strain evidence="1 2">Au29</strain>
    </source>
</reference>
<evidence type="ECO:0000313" key="1">
    <source>
        <dbReference type="EMBL" id="QYC11481.1"/>
    </source>
</evidence>
<evidence type="ECO:0000313" key="2">
    <source>
        <dbReference type="Proteomes" id="UP000824334"/>
    </source>
</evidence>
<dbReference type="EMBL" id="CP080034">
    <property type="protein sequence ID" value="QYC11481.1"/>
    <property type="molecule type" value="Genomic_DNA"/>
</dbReference>
<dbReference type="GeneID" id="94374761"/>
<name>A0ABX8TJV1_9CAUL</name>
<keyword evidence="2" id="KW-1185">Reference proteome</keyword>
<accession>A0ABX8TJV1</accession>
<organism evidence="1 2">
    <name type="scientific">Brevundimonas nasdae</name>
    <dbReference type="NCBI Taxonomy" id="172043"/>
    <lineage>
        <taxon>Bacteria</taxon>
        <taxon>Pseudomonadati</taxon>
        <taxon>Pseudomonadota</taxon>
        <taxon>Alphaproteobacteria</taxon>
        <taxon>Caulobacterales</taxon>
        <taxon>Caulobacteraceae</taxon>
        <taxon>Brevundimonas</taxon>
    </lineage>
</organism>
<dbReference type="RefSeq" id="WP_219354060.1">
    <property type="nucleotide sequence ID" value="NZ_CP080034.1"/>
</dbReference>